<organism evidence="3 4">
    <name type="scientific">Lysobacter niastensis</name>
    <dbReference type="NCBI Taxonomy" id="380629"/>
    <lineage>
        <taxon>Bacteria</taxon>
        <taxon>Pseudomonadati</taxon>
        <taxon>Pseudomonadota</taxon>
        <taxon>Gammaproteobacteria</taxon>
        <taxon>Lysobacterales</taxon>
        <taxon>Lysobacteraceae</taxon>
        <taxon>Lysobacter</taxon>
    </lineage>
</organism>
<keyword evidence="1" id="KW-0812">Transmembrane</keyword>
<dbReference type="Pfam" id="PF07885">
    <property type="entry name" value="Ion_trans_2"/>
    <property type="match status" value="1"/>
</dbReference>
<sequence>MLAARDRFRALVRTFARHRYAMLLCSLLATIAIGPLLRHLGFGDRVLEWSLGASLLIAVMPVFGERRWTFLIVLVAAAVLLRLVAAMLGLPDLSSIGLLLWAVLATIAGWRALTHALRAKRVDTEHLCAGLSVYLLAGVFWGVAYVSLERLVPGSFTLGGSPLMGEFSLADGIYYSFVTLATLGYGDISPLGAIARGLAIFEAVFGQLYLAVLVASLVSLRLVSRMQDARGEP</sequence>
<dbReference type="Proteomes" id="UP001429984">
    <property type="component" value="Unassembled WGS sequence"/>
</dbReference>
<dbReference type="RefSeq" id="WP_194930403.1">
    <property type="nucleotide sequence ID" value="NZ_JADLZT010000003.1"/>
</dbReference>
<feature type="transmembrane region" description="Helical" evidence="1">
    <location>
        <begin position="46"/>
        <end position="63"/>
    </location>
</feature>
<keyword evidence="3" id="KW-0813">Transport</keyword>
<dbReference type="GO" id="GO:0034220">
    <property type="term" value="P:monoatomic ion transmembrane transport"/>
    <property type="evidence" value="ECO:0007669"/>
    <property type="project" value="UniProtKB-KW"/>
</dbReference>
<evidence type="ECO:0000259" key="2">
    <source>
        <dbReference type="Pfam" id="PF07885"/>
    </source>
</evidence>
<keyword evidence="1" id="KW-1133">Transmembrane helix</keyword>
<feature type="transmembrane region" description="Helical" evidence="1">
    <location>
        <begin position="126"/>
        <end position="147"/>
    </location>
</feature>
<accession>A0ABS0B508</accession>
<reference evidence="3 4" key="1">
    <citation type="submission" date="2020-11" db="EMBL/GenBank/DDBJ databases">
        <title>Draft Genome Sequence and Secondary Metabolite Biosynthetic Potential of the Lysobacter niastensis Type strain DSM 18481.</title>
        <authorList>
            <person name="Turrini P."/>
            <person name="Artuso I."/>
            <person name="Tescari M."/>
            <person name="Lugli G.A."/>
            <person name="Frangipani E."/>
            <person name="Ventura M."/>
            <person name="Visca P."/>
        </authorList>
    </citation>
    <scope>NUCLEOTIDE SEQUENCE [LARGE SCALE GENOMIC DNA]</scope>
    <source>
        <strain evidence="3 4">DSM 18481</strain>
    </source>
</reference>
<feature type="domain" description="Potassium channel" evidence="2">
    <location>
        <begin position="148"/>
        <end position="219"/>
    </location>
</feature>
<feature type="transmembrane region" description="Helical" evidence="1">
    <location>
        <begin position="20"/>
        <end position="40"/>
    </location>
</feature>
<feature type="transmembrane region" description="Helical" evidence="1">
    <location>
        <begin position="198"/>
        <end position="223"/>
    </location>
</feature>
<evidence type="ECO:0000313" key="3">
    <source>
        <dbReference type="EMBL" id="MBF6023821.1"/>
    </source>
</evidence>
<dbReference type="Gene3D" id="1.10.287.70">
    <property type="match status" value="1"/>
</dbReference>
<dbReference type="EMBL" id="JADLZT010000003">
    <property type="protein sequence ID" value="MBF6023821.1"/>
    <property type="molecule type" value="Genomic_DNA"/>
</dbReference>
<evidence type="ECO:0000313" key="4">
    <source>
        <dbReference type="Proteomes" id="UP001429984"/>
    </source>
</evidence>
<dbReference type="InterPro" id="IPR013099">
    <property type="entry name" value="K_chnl_dom"/>
</dbReference>
<name>A0ABS0B508_9GAMM</name>
<proteinExistence type="predicted"/>
<gene>
    <name evidence="3" type="ORF">IU514_07250</name>
</gene>
<keyword evidence="3" id="KW-0407">Ion channel</keyword>
<keyword evidence="1" id="KW-0472">Membrane</keyword>
<comment type="caution">
    <text evidence="3">The sequence shown here is derived from an EMBL/GenBank/DDBJ whole genome shotgun (WGS) entry which is preliminary data.</text>
</comment>
<feature type="transmembrane region" description="Helical" evidence="1">
    <location>
        <begin position="96"/>
        <end position="114"/>
    </location>
</feature>
<protein>
    <submittedName>
        <fullName evidence="3">Two pore domain potassium channel family protein</fullName>
    </submittedName>
</protein>
<feature type="transmembrane region" description="Helical" evidence="1">
    <location>
        <begin position="70"/>
        <end position="90"/>
    </location>
</feature>
<keyword evidence="3" id="KW-0406">Ion transport</keyword>
<feature type="transmembrane region" description="Helical" evidence="1">
    <location>
        <begin position="167"/>
        <end position="186"/>
    </location>
</feature>
<keyword evidence="4" id="KW-1185">Reference proteome</keyword>
<dbReference type="SUPFAM" id="SSF81324">
    <property type="entry name" value="Voltage-gated potassium channels"/>
    <property type="match status" value="1"/>
</dbReference>
<evidence type="ECO:0000256" key="1">
    <source>
        <dbReference type="SAM" id="Phobius"/>
    </source>
</evidence>